<keyword evidence="7 11" id="KW-0319">Glycerol metabolism</keyword>
<feature type="domain" description="O-acyltransferase WSD1-like N-terminal" evidence="12">
    <location>
        <begin position="4"/>
        <end position="267"/>
    </location>
</feature>
<keyword evidence="5 11" id="KW-0444">Lipid biosynthesis</keyword>
<proteinExistence type="inferred from homology"/>
<dbReference type="EMBL" id="CP092365">
    <property type="protein sequence ID" value="ULN52923.1"/>
    <property type="molecule type" value="Genomic_DNA"/>
</dbReference>
<evidence type="ECO:0000256" key="5">
    <source>
        <dbReference type="ARBA" id="ARBA00022516"/>
    </source>
</evidence>
<dbReference type="InterPro" id="IPR004255">
    <property type="entry name" value="O-acyltransferase_WSD1_N"/>
</dbReference>
<evidence type="ECO:0000256" key="3">
    <source>
        <dbReference type="ARBA" id="ARBA00009587"/>
    </source>
</evidence>
<accession>A0ABY3TYX4</accession>
<dbReference type="Pfam" id="PF06974">
    <property type="entry name" value="WS_DGAT_C"/>
    <property type="match status" value="1"/>
</dbReference>
<dbReference type="InterPro" id="IPR023213">
    <property type="entry name" value="CAT-like_dom_sf"/>
</dbReference>
<dbReference type="NCBIfam" id="TIGR02946">
    <property type="entry name" value="acyl_WS_DGAT"/>
    <property type="match status" value="1"/>
</dbReference>
<dbReference type="Gene3D" id="3.30.559.10">
    <property type="entry name" value="Chloramphenicol acetyltransferase-like domain"/>
    <property type="match status" value="1"/>
</dbReference>
<keyword evidence="9 11" id="KW-0012">Acyltransferase</keyword>
<evidence type="ECO:0000256" key="1">
    <source>
        <dbReference type="ARBA" id="ARBA00004771"/>
    </source>
</evidence>
<dbReference type="PANTHER" id="PTHR31650:SF1">
    <property type="entry name" value="WAX ESTER SYNTHASE_DIACYLGLYCEROL ACYLTRANSFERASE 4-RELATED"/>
    <property type="match status" value="1"/>
</dbReference>
<feature type="domain" description="O-acyltransferase WSD1 C-terminal" evidence="13">
    <location>
        <begin position="307"/>
        <end position="454"/>
    </location>
</feature>
<evidence type="ECO:0000256" key="2">
    <source>
        <dbReference type="ARBA" id="ARBA00005189"/>
    </source>
</evidence>
<comment type="pathway">
    <text evidence="2">Lipid metabolism.</text>
</comment>
<evidence type="ECO:0000313" key="15">
    <source>
        <dbReference type="Proteomes" id="UP001055200"/>
    </source>
</evidence>
<comment type="pathway">
    <text evidence="1 11">Glycerolipid metabolism; triacylglycerol biosynthesis.</text>
</comment>
<dbReference type="Gene3D" id="3.30.559.30">
    <property type="entry name" value="Nonribosomal peptide synthetase, condensation domain"/>
    <property type="match status" value="1"/>
</dbReference>
<dbReference type="InterPro" id="IPR014292">
    <property type="entry name" value="Acyl_transf_WS/DGAT"/>
</dbReference>
<dbReference type="EC" id="2.3.1.20" evidence="4 11"/>
<comment type="similarity">
    <text evidence="3 11">Belongs to the long-chain O-acyltransferase family.</text>
</comment>
<evidence type="ECO:0000256" key="11">
    <source>
        <dbReference type="RuleBase" id="RU361241"/>
    </source>
</evidence>
<evidence type="ECO:0000256" key="4">
    <source>
        <dbReference type="ARBA" id="ARBA00013244"/>
    </source>
</evidence>
<sequence>MKRLHGMDALLLYTETPTVHTHTLKIGVLDVAQFDGEFDFEVLRGLLWRRLHLLEPFRYRLVAVPGRLHHPVWLENAALDIDYHVRRARVRAPGGRRELDALIGEIAGTALDRGRPLWEMHVVDGMADGSLPVIVKIHHVLADGVASANLLSRAMGFTGTAADERTPAPAASPPSAAALLLAAGRDHLRLIADLPRLVARAVTGVWRLWRATRARGPHPDLAGLLSPAPTFFNHTLTPQREFASATLALADVKQTGKQLGVTINELVLATTAGALRELLLRYDGRADRPLIASVPASLDRDPDRVVGNELGAMNVSLPVHVDDPLERVRLTVLGTGIAKEEFTLLGPELIASLLEYLPPALAPGMFGWLSRRAGGTTLQNLTVSNVPGPRERGSLGGAMLREFYSVGPLLAGSALNITVWSYVDQLNIAVLTDDRTVGDPHEVTDAMVHAFTEIRRAAGLPGELTAVTTALAAAPAVG</sequence>
<evidence type="ECO:0000256" key="8">
    <source>
        <dbReference type="ARBA" id="ARBA00023098"/>
    </source>
</evidence>
<dbReference type="PANTHER" id="PTHR31650">
    <property type="entry name" value="O-ACYLTRANSFERASE (WSD1-LIKE) FAMILY PROTEIN"/>
    <property type="match status" value="1"/>
</dbReference>
<dbReference type="Pfam" id="PF03007">
    <property type="entry name" value="WS_DGAT_cat"/>
    <property type="match status" value="1"/>
</dbReference>
<keyword evidence="6 11" id="KW-0808">Transferase</keyword>
<evidence type="ECO:0000259" key="13">
    <source>
        <dbReference type="Pfam" id="PF06974"/>
    </source>
</evidence>
<evidence type="ECO:0000256" key="7">
    <source>
        <dbReference type="ARBA" id="ARBA00022798"/>
    </source>
</evidence>
<keyword evidence="15" id="KW-1185">Reference proteome</keyword>
<dbReference type="InterPro" id="IPR045034">
    <property type="entry name" value="O-acyltransferase_WSD1-like"/>
</dbReference>
<evidence type="ECO:0000313" key="14">
    <source>
        <dbReference type="EMBL" id="ULN52923.1"/>
    </source>
</evidence>
<dbReference type="SUPFAM" id="SSF52777">
    <property type="entry name" value="CoA-dependent acyltransferases"/>
    <property type="match status" value="1"/>
</dbReference>
<reference evidence="14" key="1">
    <citation type="submission" date="2022-08" db="EMBL/GenBank/DDBJ databases">
        <title>Complete genome sequence of 14 non-tuberculosis mycobacteria type-strains.</title>
        <authorList>
            <person name="Igarashi Y."/>
            <person name="Osugi A."/>
            <person name="Mitarai S."/>
        </authorList>
    </citation>
    <scope>NUCLEOTIDE SEQUENCE</scope>
    <source>
        <strain evidence="14">DSM 45575</strain>
    </source>
</reference>
<organism evidence="14 15">
    <name type="scientific">Mycolicibacillus parakoreensis</name>
    <dbReference type="NCBI Taxonomy" id="1069221"/>
    <lineage>
        <taxon>Bacteria</taxon>
        <taxon>Bacillati</taxon>
        <taxon>Actinomycetota</taxon>
        <taxon>Actinomycetes</taxon>
        <taxon>Mycobacteriales</taxon>
        <taxon>Mycobacteriaceae</taxon>
        <taxon>Mycolicibacillus</taxon>
    </lineage>
</organism>
<comment type="catalytic activity">
    <reaction evidence="10 11">
        <text>an acyl-CoA + a 1,2-diacyl-sn-glycerol = a triacyl-sn-glycerol + CoA</text>
        <dbReference type="Rhea" id="RHEA:10868"/>
        <dbReference type="ChEBI" id="CHEBI:17815"/>
        <dbReference type="ChEBI" id="CHEBI:57287"/>
        <dbReference type="ChEBI" id="CHEBI:58342"/>
        <dbReference type="ChEBI" id="CHEBI:64615"/>
        <dbReference type="EC" id="2.3.1.20"/>
    </reaction>
</comment>
<dbReference type="RefSeq" id="WP_240171182.1">
    <property type="nucleotide sequence ID" value="NZ_CP092365.1"/>
</dbReference>
<evidence type="ECO:0000256" key="10">
    <source>
        <dbReference type="ARBA" id="ARBA00048109"/>
    </source>
</evidence>
<evidence type="ECO:0000256" key="6">
    <source>
        <dbReference type="ARBA" id="ARBA00022679"/>
    </source>
</evidence>
<gene>
    <name evidence="14" type="ORF">MIU77_00565</name>
</gene>
<name>A0ABY3TYX4_9MYCO</name>
<dbReference type="Proteomes" id="UP001055200">
    <property type="component" value="Chromosome"/>
</dbReference>
<evidence type="ECO:0000256" key="9">
    <source>
        <dbReference type="ARBA" id="ARBA00023315"/>
    </source>
</evidence>
<keyword evidence="8 11" id="KW-0443">Lipid metabolism</keyword>
<dbReference type="InterPro" id="IPR009721">
    <property type="entry name" value="O-acyltransferase_WSD1_C"/>
</dbReference>
<evidence type="ECO:0000259" key="12">
    <source>
        <dbReference type="Pfam" id="PF03007"/>
    </source>
</evidence>
<protein>
    <recommendedName>
        <fullName evidence="4 11">Diacylglycerol O-acyltransferase</fullName>
        <ecNumber evidence="4 11">2.3.1.20</ecNumber>
    </recommendedName>
</protein>